<feature type="active site" description="Charge relay system" evidence="10">
    <location>
        <position position="270"/>
    </location>
</feature>
<feature type="domain" description="Tripeptidyl-peptidase II galactose-binding" evidence="16">
    <location>
        <begin position="665"/>
        <end position="742"/>
    </location>
</feature>
<evidence type="ECO:0000256" key="7">
    <source>
        <dbReference type="ARBA" id="ARBA00022801"/>
    </source>
</evidence>
<dbReference type="PRINTS" id="PR00723">
    <property type="entry name" value="SUBTILISIN"/>
</dbReference>
<dbReference type="InterPro" id="IPR048383">
    <property type="entry name" value="TPPII_Ig-like-1"/>
</dbReference>
<evidence type="ECO:0000256" key="3">
    <source>
        <dbReference type="ARBA" id="ARBA00012462"/>
    </source>
</evidence>
<evidence type="ECO:0000256" key="6">
    <source>
        <dbReference type="ARBA" id="ARBA00022670"/>
    </source>
</evidence>
<evidence type="ECO:0000259" key="13">
    <source>
        <dbReference type="Pfam" id="PF12580"/>
    </source>
</evidence>
<keyword evidence="8 10" id="KW-0720">Serine protease</keyword>
<dbReference type="Gene3D" id="6.10.250.3080">
    <property type="match status" value="1"/>
</dbReference>
<feature type="domain" description="Peptidase S8/S53" evidence="12">
    <location>
        <begin position="40"/>
        <end position="506"/>
    </location>
</feature>
<evidence type="ECO:0000256" key="9">
    <source>
        <dbReference type="ARBA" id="ARBA00032232"/>
    </source>
</evidence>
<feature type="active site" description="Charge relay system" evidence="10">
    <location>
        <position position="49"/>
    </location>
</feature>
<dbReference type="EC" id="3.4.14.10" evidence="3"/>
<dbReference type="Gene3D" id="2.60.40.3170">
    <property type="match status" value="1"/>
</dbReference>
<dbReference type="PROSITE" id="PS00138">
    <property type="entry name" value="SUBTILASE_SER"/>
    <property type="match status" value="1"/>
</dbReference>
<evidence type="ECO:0000259" key="15">
    <source>
        <dbReference type="Pfam" id="PF21223"/>
    </source>
</evidence>
<evidence type="ECO:0000256" key="5">
    <source>
        <dbReference type="ARBA" id="ARBA00022438"/>
    </source>
</evidence>
<dbReference type="InterPro" id="IPR022232">
    <property type="entry name" value="TPPII_C_art"/>
</dbReference>
<dbReference type="PROSITE" id="PS51892">
    <property type="entry name" value="SUBTILASE"/>
    <property type="match status" value="1"/>
</dbReference>
<comment type="catalytic activity">
    <reaction evidence="1">
        <text>Release of an N-terminal tripeptide from a polypeptide.</text>
        <dbReference type="EC" id="3.4.14.10"/>
    </reaction>
</comment>
<keyword evidence="7 10" id="KW-0378">Hydrolase</keyword>
<dbReference type="InterPro" id="IPR036852">
    <property type="entry name" value="Peptidase_S8/S53_dom_sf"/>
</dbReference>
<dbReference type="Pfam" id="PF12583">
    <property type="entry name" value="TPPII_C"/>
    <property type="match status" value="1"/>
</dbReference>
<dbReference type="InterPro" id="IPR046940">
    <property type="entry name" value="TPPII_Ig-like_sf"/>
</dbReference>
<dbReference type="InterPro" id="IPR022229">
    <property type="entry name" value="TPPII_Ig-like-2"/>
</dbReference>
<dbReference type="CDD" id="cd04857">
    <property type="entry name" value="Peptidases_S8_Tripeptidyl_Aminopeptidase_II"/>
    <property type="match status" value="1"/>
</dbReference>
<feature type="active site" description="Charge relay system" evidence="10">
    <location>
        <position position="455"/>
    </location>
</feature>
<dbReference type="FunFam" id="3.40.50.200:FF:000039">
    <property type="entry name" value="Predicted protein"/>
    <property type="match status" value="1"/>
</dbReference>
<dbReference type="WBParaSite" id="ALUE_0001323401-mRNA-1">
    <property type="protein sequence ID" value="ALUE_0001323401-mRNA-1"/>
    <property type="gene ID" value="ALUE_0001323401"/>
</dbReference>
<dbReference type="GO" id="GO:0004252">
    <property type="term" value="F:serine-type endopeptidase activity"/>
    <property type="evidence" value="ECO:0007669"/>
    <property type="project" value="UniProtKB-UniRule"/>
</dbReference>
<feature type="domain" description="Tripeptidyl peptidase II second Ig-like" evidence="13">
    <location>
        <begin position="779"/>
        <end position="926"/>
    </location>
</feature>
<dbReference type="InterPro" id="IPR048384">
    <property type="entry name" value="TPPII_GBD"/>
</dbReference>
<evidence type="ECO:0000313" key="18">
    <source>
        <dbReference type="WBParaSite" id="ALUE_0001323401-mRNA-1"/>
    </source>
</evidence>
<feature type="domain" description="Tripeptidyl peptidase II C-terminal" evidence="14">
    <location>
        <begin position="1148"/>
        <end position="1203"/>
    </location>
</feature>
<dbReference type="InterPro" id="IPR015500">
    <property type="entry name" value="Peptidase_S8_subtilisin-rel"/>
</dbReference>
<dbReference type="InterPro" id="IPR050131">
    <property type="entry name" value="Peptidase_S8_subtilisin-like"/>
</dbReference>
<dbReference type="FunFam" id="3.40.50.200:FF:000003">
    <property type="entry name" value="Tripeptidyl peptidase 2"/>
    <property type="match status" value="1"/>
</dbReference>
<dbReference type="InterPro" id="IPR046939">
    <property type="entry name" value="TPPII_C_sf"/>
</dbReference>
<dbReference type="Gene3D" id="3.40.50.200">
    <property type="entry name" value="Peptidase S8/S53 domain"/>
    <property type="match status" value="2"/>
</dbReference>
<dbReference type="GO" id="GO:0008240">
    <property type="term" value="F:tripeptidyl-peptidase activity"/>
    <property type="evidence" value="ECO:0007669"/>
    <property type="project" value="UniProtKB-EC"/>
</dbReference>
<dbReference type="SUPFAM" id="SSF52743">
    <property type="entry name" value="Subtilisin-like"/>
    <property type="match status" value="1"/>
</dbReference>
<evidence type="ECO:0000256" key="8">
    <source>
        <dbReference type="ARBA" id="ARBA00022825"/>
    </source>
</evidence>
<feature type="domain" description="Tripeptidyl-peptidase II first Ig-like" evidence="15">
    <location>
        <begin position="530"/>
        <end position="645"/>
    </location>
</feature>
<dbReference type="Pfam" id="PF21223">
    <property type="entry name" value="TPPII_Ig-like-1"/>
    <property type="match status" value="1"/>
</dbReference>
<dbReference type="Pfam" id="PF21316">
    <property type="entry name" value="TPPII_GBD"/>
    <property type="match status" value="1"/>
</dbReference>
<evidence type="ECO:0000259" key="16">
    <source>
        <dbReference type="Pfam" id="PF21316"/>
    </source>
</evidence>
<protein>
    <recommendedName>
        <fullName evidence="4">Tripeptidyl-peptidase 2</fullName>
        <ecNumber evidence="3">3.4.14.10</ecNumber>
    </recommendedName>
    <alternativeName>
        <fullName evidence="9">Tripeptidyl aminopeptidase</fullName>
    </alternativeName>
</protein>
<dbReference type="GO" id="GO:0005829">
    <property type="term" value="C:cytosol"/>
    <property type="evidence" value="ECO:0007669"/>
    <property type="project" value="TreeGrafter"/>
</dbReference>
<dbReference type="Pfam" id="PF00082">
    <property type="entry name" value="Peptidase_S8"/>
    <property type="match status" value="1"/>
</dbReference>
<dbReference type="InterPro" id="IPR034051">
    <property type="entry name" value="TPP_II_domain"/>
</dbReference>
<feature type="region of interest" description="Disordered" evidence="11">
    <location>
        <begin position="1329"/>
        <end position="1367"/>
    </location>
</feature>
<keyword evidence="5" id="KW-0031">Aminopeptidase</keyword>
<evidence type="ECO:0000259" key="14">
    <source>
        <dbReference type="Pfam" id="PF12583"/>
    </source>
</evidence>
<evidence type="ECO:0000259" key="12">
    <source>
        <dbReference type="Pfam" id="PF00082"/>
    </source>
</evidence>
<dbReference type="GO" id="GO:0004177">
    <property type="term" value="F:aminopeptidase activity"/>
    <property type="evidence" value="ECO:0007669"/>
    <property type="project" value="UniProtKB-KW"/>
</dbReference>
<name>A0A9J2PV98_ASCLU</name>
<dbReference type="PANTHER" id="PTHR43806:SF14">
    <property type="entry name" value="TRIPEPTIDYL-PEPTIDASE 2"/>
    <property type="match status" value="1"/>
</dbReference>
<evidence type="ECO:0000256" key="1">
    <source>
        <dbReference type="ARBA" id="ARBA00001910"/>
    </source>
</evidence>
<dbReference type="Pfam" id="PF12580">
    <property type="entry name" value="TPPII"/>
    <property type="match status" value="2"/>
</dbReference>
<keyword evidence="17" id="KW-1185">Reference proteome</keyword>
<feature type="domain" description="Tripeptidyl peptidase II second Ig-like" evidence="13">
    <location>
        <begin position="1011"/>
        <end position="1096"/>
    </location>
</feature>
<dbReference type="Proteomes" id="UP000036681">
    <property type="component" value="Unplaced"/>
</dbReference>
<feature type="compositionally biased region" description="Polar residues" evidence="11">
    <location>
        <begin position="1346"/>
        <end position="1367"/>
    </location>
</feature>
<evidence type="ECO:0000256" key="4">
    <source>
        <dbReference type="ARBA" id="ARBA00020244"/>
    </source>
</evidence>
<evidence type="ECO:0000256" key="2">
    <source>
        <dbReference type="ARBA" id="ARBA00011073"/>
    </source>
</evidence>
<evidence type="ECO:0000256" key="11">
    <source>
        <dbReference type="SAM" id="MobiDB-lite"/>
    </source>
</evidence>
<proteinExistence type="inferred from homology"/>
<reference evidence="18" key="1">
    <citation type="submission" date="2023-03" db="UniProtKB">
        <authorList>
            <consortium name="WormBaseParasite"/>
        </authorList>
    </citation>
    <scope>IDENTIFICATION</scope>
</reference>
<dbReference type="InterPro" id="IPR000209">
    <property type="entry name" value="Peptidase_S8/S53_dom"/>
</dbReference>
<sequence>MPRDTQHTSISKTDFPIAHLMPKKETQQEQFVSKYPLYDGRGIIIAILDTGVDPALPGMQVTSDGKRKLLDVIDCTGAGDVDTSTIRTAENGFIIGLTGRKLKIPESWTNPSGKFHVGMKPIYELYPKNLLERIKSEKKEQLFDSGHKLATADARRLLDAHEDAVGGTSEKVADKEERENLACQVEILKQSEKMEDCGPIADCIVFNDGQRFRACIDTSYRGRLNLAPVLSSYRETGDHASLSDKDMLTFCVTIHDNGNLLEICVPSGSHGSHVANIAAAYFPEEPEKSGLAPGAQIVSLCIGDSRLASMETGAALMRAMHRCTELAVDVVNYSYGEGTDFPNTGRIIAALDRMVRKHDIVFLSSAGNNGPALSTGGSPGSTSSSAIGVGAYLSSEMMETMYSMREKIPATLYPWSSRGPTADGALGVSICAPGAAITGVPKFTLKGSQLMNGTSMSAPNATGTVACLLSALKANGIVWSPFIVRLALENTAKFPSEQSHFALGHGLLQVESAFEYMQKNANHISHLLTHFEVSVNENKDRGIYLREYHQTRSASDFSICVEPVFKPESDNEDKIAFERHLILTCDAPYVSCPKQMELMHQQRQFTVRVDPTGLEPSVANFTQILAFDSQNPSMGPLFRVPITVIVPIIADESTQFTISRKLRCRPAVPERMFIHVPDDADWAALKVVSLDDKHQTKYVVHCVQLIPNTITLEPNSEVQHAVKLRGGRTMELCVTKWWANLGEAMVRIEVAFRGTVPIPTALNIMSSESSYRFEVRNSRIRHEEILPGITFRHLCQPVRPSETKVQPMGPRDLFDNGSQTFRLLLTYPFSIPKATEAFIELPGITNYLYENSFDDVHVMLFSSTKQFIGSSSSYPKRYPFKLEKGEYRARVQIRHEDESLLEKYRDTTLIVRTKLPTPINFECFANLEIPKATEAFIELPGITNYLYENSFDDVHVMLFSSTKQFIGSSSSYPKRYPFKLEKGEYRARVQIRHEDESLLEKYRDTTLIYPFKLEKGEYRARVQIRHEDESLLEKYRDTTLIVRTKLPTPINFECFANLESAVRGDGKKLNGRVMKPGEVLTVFLGQLPEDKVPKNVTAGCCLQGMLTVPKIDMARSVVQYRVIYTFNEWGRRQAKGLSCVTLAKKRDEASANTLQAMNEALRDSQIMWMAKLKNPSEANELFEKLSVQYPNHLPLIQAQLKRLCDTKNSVRVREQVMSLVERVLAVTKPDEVLRYLGTKQECNENDVSLKADMDARRSAIVDALLAKANVLADAHLAISTQQIPKSFRCGISFALATKEDKSQKEISKKPSVGDFQVVDEVKAKEKDDPVTGELLSLTDGEPADNSVASTATAIETSDSEQPTSSAPKVTLQDLDSAYYEVMKWLEPTDGKALILSAKQAVAHAHYARALKYLRKAAEEKPYVNCSAMDMAVIELVEQLGWVHMATILRNALILKYRTQFRPF</sequence>
<dbReference type="GO" id="GO:0006508">
    <property type="term" value="P:proteolysis"/>
    <property type="evidence" value="ECO:0007669"/>
    <property type="project" value="UniProtKB-KW"/>
</dbReference>
<keyword evidence="6 10" id="KW-0645">Protease</keyword>
<comment type="similarity">
    <text evidence="2 10">Belongs to the peptidase S8 family.</text>
</comment>
<dbReference type="PANTHER" id="PTHR43806">
    <property type="entry name" value="PEPTIDASE S8"/>
    <property type="match status" value="1"/>
</dbReference>
<dbReference type="InterPro" id="IPR023828">
    <property type="entry name" value="Peptidase_S8_Ser-AS"/>
</dbReference>
<dbReference type="Gene3D" id="1.25.40.710">
    <property type="match status" value="1"/>
</dbReference>
<evidence type="ECO:0000256" key="10">
    <source>
        <dbReference type="PROSITE-ProRule" id="PRU01240"/>
    </source>
</evidence>
<accession>A0A9J2PV98</accession>
<evidence type="ECO:0000313" key="17">
    <source>
        <dbReference type="Proteomes" id="UP000036681"/>
    </source>
</evidence>
<organism evidence="17 18">
    <name type="scientific">Ascaris lumbricoides</name>
    <name type="common">Giant roundworm</name>
    <dbReference type="NCBI Taxonomy" id="6252"/>
    <lineage>
        <taxon>Eukaryota</taxon>
        <taxon>Metazoa</taxon>
        <taxon>Ecdysozoa</taxon>
        <taxon>Nematoda</taxon>
        <taxon>Chromadorea</taxon>
        <taxon>Rhabditida</taxon>
        <taxon>Spirurina</taxon>
        <taxon>Ascaridomorpha</taxon>
        <taxon>Ascaridoidea</taxon>
        <taxon>Ascarididae</taxon>
        <taxon>Ascaris</taxon>
    </lineage>
</organism>